<dbReference type="AlphaFoldDB" id="A0A6I4VYX0"/>
<dbReference type="RefSeq" id="WP_160802499.1">
    <property type="nucleotide sequence ID" value="NZ_WUUL01000012.1"/>
</dbReference>
<organism evidence="1 2">
    <name type="scientific">Shimazuella alba</name>
    <dbReference type="NCBI Taxonomy" id="2690964"/>
    <lineage>
        <taxon>Bacteria</taxon>
        <taxon>Bacillati</taxon>
        <taxon>Bacillota</taxon>
        <taxon>Bacilli</taxon>
        <taxon>Bacillales</taxon>
        <taxon>Thermoactinomycetaceae</taxon>
        <taxon>Shimazuella</taxon>
    </lineage>
</organism>
<gene>
    <name evidence="1" type="ORF">GSM42_15770</name>
</gene>
<name>A0A6I4VYX0_9BACL</name>
<comment type="caution">
    <text evidence="1">The sequence shown here is derived from an EMBL/GenBank/DDBJ whole genome shotgun (WGS) entry which is preliminary data.</text>
</comment>
<keyword evidence="2" id="KW-1185">Reference proteome</keyword>
<protein>
    <submittedName>
        <fullName evidence="1">Uncharacterized protein</fullName>
    </submittedName>
</protein>
<dbReference type="Pfam" id="PF19371">
    <property type="entry name" value="DUF5946"/>
    <property type="match status" value="1"/>
</dbReference>
<evidence type="ECO:0000313" key="1">
    <source>
        <dbReference type="EMBL" id="MXQ55145.1"/>
    </source>
</evidence>
<evidence type="ECO:0000313" key="2">
    <source>
        <dbReference type="Proteomes" id="UP000430692"/>
    </source>
</evidence>
<reference evidence="1 2" key="1">
    <citation type="submission" date="2019-12" db="EMBL/GenBank/DDBJ databases">
        <title>Whole-genome analyses of novel actinobacteria.</title>
        <authorList>
            <person name="Sahin N."/>
            <person name="Saygin H."/>
        </authorList>
    </citation>
    <scope>NUCLEOTIDE SEQUENCE [LARGE SCALE GENOMIC DNA]</scope>
    <source>
        <strain evidence="1 2">KC615</strain>
    </source>
</reference>
<dbReference type="EMBL" id="WUUL01000012">
    <property type="protein sequence ID" value="MXQ55145.1"/>
    <property type="molecule type" value="Genomic_DNA"/>
</dbReference>
<sequence>MVDNDTIMKSGKCMECGANETDGLSCYEMFQFPLVWEHNDPKLYDLHFWLVSCYMIQHPSNYTKDGYNHLINLFIEAFDNDWDTAYILRKNRELILKVGKITNPLPNHKRKRIYRRWSLTMEDLYSGGEENAINNINKWKETIRKDLKNNGICTAN</sequence>
<accession>A0A6I4VYX0</accession>
<dbReference type="Proteomes" id="UP000430692">
    <property type="component" value="Unassembled WGS sequence"/>
</dbReference>
<dbReference type="InterPro" id="IPR045990">
    <property type="entry name" value="DUF5946"/>
</dbReference>
<proteinExistence type="predicted"/>